<keyword evidence="4" id="KW-0552">Olfaction</keyword>
<keyword evidence="6 9" id="KW-0472">Membrane</keyword>
<evidence type="ECO:0000256" key="7">
    <source>
        <dbReference type="ARBA" id="ARBA00023170"/>
    </source>
</evidence>
<feature type="transmembrane region" description="Helical" evidence="9">
    <location>
        <begin position="77"/>
        <end position="99"/>
    </location>
</feature>
<keyword evidence="5 9" id="KW-1133">Transmembrane helix</keyword>
<evidence type="ECO:0008006" key="12">
    <source>
        <dbReference type="Google" id="ProtNLM"/>
    </source>
</evidence>
<reference evidence="11" key="1">
    <citation type="submission" date="2013-09" db="EMBL/GenBank/DDBJ databases">
        <title>The Genome Sequence of Anopheles culicifacies species A.</title>
        <authorList>
            <consortium name="The Broad Institute Genomics Platform"/>
            <person name="Neafsey D.E."/>
            <person name="Besansky N."/>
            <person name="Howell P."/>
            <person name="Walton C."/>
            <person name="Young S.K."/>
            <person name="Zeng Q."/>
            <person name="Gargeya S."/>
            <person name="Fitzgerald M."/>
            <person name="Haas B."/>
            <person name="Abouelleil A."/>
            <person name="Allen A.W."/>
            <person name="Alvarado L."/>
            <person name="Arachchi H.M."/>
            <person name="Berlin A.M."/>
            <person name="Chapman S.B."/>
            <person name="Gainer-Dewar J."/>
            <person name="Goldberg J."/>
            <person name="Griggs A."/>
            <person name="Gujja S."/>
            <person name="Hansen M."/>
            <person name="Howarth C."/>
            <person name="Imamovic A."/>
            <person name="Ireland A."/>
            <person name="Larimer J."/>
            <person name="McCowan C."/>
            <person name="Murphy C."/>
            <person name="Pearson M."/>
            <person name="Poon T.W."/>
            <person name="Priest M."/>
            <person name="Roberts A."/>
            <person name="Saif S."/>
            <person name="Shea T."/>
            <person name="Sisk P."/>
            <person name="Sykes S."/>
            <person name="Wortman J."/>
            <person name="Nusbaum C."/>
            <person name="Birren B."/>
        </authorList>
    </citation>
    <scope>NUCLEOTIDE SEQUENCE [LARGE SCALE GENOMIC DNA]</scope>
    <source>
        <strain evidence="11">A-37</strain>
    </source>
</reference>
<evidence type="ECO:0000256" key="4">
    <source>
        <dbReference type="ARBA" id="ARBA00022725"/>
    </source>
</evidence>
<protein>
    <recommendedName>
        <fullName evidence="12">Odorant receptor</fullName>
    </recommendedName>
</protein>
<dbReference type="GO" id="GO:0016020">
    <property type="term" value="C:membrane"/>
    <property type="evidence" value="ECO:0007669"/>
    <property type="project" value="UniProtKB-SubCell"/>
</dbReference>
<evidence type="ECO:0000256" key="5">
    <source>
        <dbReference type="ARBA" id="ARBA00022989"/>
    </source>
</evidence>
<sequence>MTLWIYLRQKLSPILDLRKDSDFFVLLDWQYIFNGVQLKTKRRWLRALFLLYQLLLPTQCTIWLYRTWAAAYMEHNTTLALSLFCGQFALTSILFRYLLLLLSYDQLQPIRTYINSRHFLDGHTKAHELRQRAFRTNNILILGLMMYGLINFSIYEACDLQWHEIFRMPNYLVQSNRMLAWTLQIIMHPMTLNGLGAFITSFLSIHTMLTALQAEFLLVEFAFVGLLKRTEEQIRQVPMENDEKEGLLWQSLNRELGRCIREHCEVMKHIREVNRVHSFSITVQYYTALLSLAIDFFFISYYGLDFASLSVLMFSVLLVFEWYYCCKLVEDLQATQNKRIGWILYNDDWPVWLQRGKYHQESLRQFRTTLSIVLLASQQSLSFHGSDIVEVSWQTFAIKPDNVSPYFPLTPQPITILTTFDHHRTNLRIVRVGLELHRTGQHERQLGHVQQCLVVVQPEVVIRNSPAAKYCAASPRPVSGTLRSCFPVAVGEDPASFVPKRCPLRTSGLRK</sequence>
<proteinExistence type="predicted"/>
<dbReference type="InterPro" id="IPR004117">
    <property type="entry name" value="7tm6_olfct_rcpt"/>
</dbReference>
<dbReference type="Proteomes" id="UP000075883">
    <property type="component" value="Unassembled WGS sequence"/>
</dbReference>
<feature type="transmembrane region" description="Helical" evidence="9">
    <location>
        <begin position="285"/>
        <end position="304"/>
    </location>
</feature>
<reference evidence="10" key="2">
    <citation type="submission" date="2020-05" db="UniProtKB">
        <authorList>
            <consortium name="EnsemblMetazoa"/>
        </authorList>
    </citation>
    <scope>IDENTIFICATION</scope>
    <source>
        <strain evidence="10">A-37</strain>
    </source>
</reference>
<evidence type="ECO:0000256" key="8">
    <source>
        <dbReference type="ARBA" id="ARBA00023224"/>
    </source>
</evidence>
<keyword evidence="2" id="KW-0716">Sensory transduction</keyword>
<evidence type="ECO:0000256" key="9">
    <source>
        <dbReference type="SAM" id="Phobius"/>
    </source>
</evidence>
<feature type="transmembrane region" description="Helical" evidence="9">
    <location>
        <begin position="44"/>
        <end position="65"/>
    </location>
</feature>
<name>A0A182MTZ4_9DIPT</name>
<dbReference type="EnsemblMetazoa" id="ACUA026212-RA">
    <property type="protein sequence ID" value="ACUA026212-PA"/>
    <property type="gene ID" value="ACUA026212"/>
</dbReference>
<evidence type="ECO:0000313" key="11">
    <source>
        <dbReference type="Proteomes" id="UP000075883"/>
    </source>
</evidence>
<dbReference type="GO" id="GO:0005549">
    <property type="term" value="F:odorant binding"/>
    <property type="evidence" value="ECO:0007669"/>
    <property type="project" value="InterPro"/>
</dbReference>
<evidence type="ECO:0000256" key="3">
    <source>
        <dbReference type="ARBA" id="ARBA00022692"/>
    </source>
</evidence>
<keyword evidence="7" id="KW-0675">Receptor</keyword>
<evidence type="ECO:0000256" key="6">
    <source>
        <dbReference type="ARBA" id="ARBA00023136"/>
    </source>
</evidence>
<evidence type="ECO:0000313" key="10">
    <source>
        <dbReference type="EnsemblMetazoa" id="ACUA026212-PA"/>
    </source>
</evidence>
<dbReference type="EMBL" id="AXCM01000943">
    <property type="status" value="NOT_ANNOTATED_CDS"/>
    <property type="molecule type" value="Genomic_DNA"/>
</dbReference>
<accession>A0A182MTZ4</accession>
<keyword evidence="11" id="KW-1185">Reference proteome</keyword>
<evidence type="ECO:0000256" key="2">
    <source>
        <dbReference type="ARBA" id="ARBA00022606"/>
    </source>
</evidence>
<dbReference type="Pfam" id="PF02949">
    <property type="entry name" value="7tm_6"/>
    <property type="match status" value="1"/>
</dbReference>
<feature type="transmembrane region" description="Helical" evidence="9">
    <location>
        <begin position="139"/>
        <end position="158"/>
    </location>
</feature>
<dbReference type="GO" id="GO:0004984">
    <property type="term" value="F:olfactory receptor activity"/>
    <property type="evidence" value="ECO:0007669"/>
    <property type="project" value="InterPro"/>
</dbReference>
<comment type="subcellular location">
    <subcellularLocation>
        <location evidence="1">Membrane</location>
        <topology evidence="1">Multi-pass membrane protein</topology>
    </subcellularLocation>
</comment>
<evidence type="ECO:0000256" key="1">
    <source>
        <dbReference type="ARBA" id="ARBA00004141"/>
    </source>
</evidence>
<dbReference type="AlphaFoldDB" id="A0A182MTZ4"/>
<keyword evidence="8" id="KW-0807">Transducer</keyword>
<dbReference type="VEuPathDB" id="VectorBase:ACUA026212"/>
<feature type="transmembrane region" description="Helical" evidence="9">
    <location>
        <begin position="179"/>
        <end position="199"/>
    </location>
</feature>
<feature type="transmembrane region" description="Helical" evidence="9">
    <location>
        <begin position="310"/>
        <end position="329"/>
    </location>
</feature>
<organism evidence="10 11">
    <name type="scientific">Anopheles culicifacies</name>
    <dbReference type="NCBI Taxonomy" id="139723"/>
    <lineage>
        <taxon>Eukaryota</taxon>
        <taxon>Metazoa</taxon>
        <taxon>Ecdysozoa</taxon>
        <taxon>Arthropoda</taxon>
        <taxon>Hexapoda</taxon>
        <taxon>Insecta</taxon>
        <taxon>Pterygota</taxon>
        <taxon>Neoptera</taxon>
        <taxon>Endopterygota</taxon>
        <taxon>Diptera</taxon>
        <taxon>Nematocera</taxon>
        <taxon>Culicoidea</taxon>
        <taxon>Culicidae</taxon>
        <taxon>Anophelinae</taxon>
        <taxon>Anopheles</taxon>
        <taxon>culicifacies species complex</taxon>
    </lineage>
</organism>
<keyword evidence="3 9" id="KW-0812">Transmembrane</keyword>
<dbReference type="GO" id="GO:0007165">
    <property type="term" value="P:signal transduction"/>
    <property type="evidence" value="ECO:0007669"/>
    <property type="project" value="UniProtKB-KW"/>
</dbReference>